<comment type="caution">
    <text evidence="1">The sequence shown here is derived from an EMBL/GenBank/DDBJ whole genome shotgun (WGS) entry which is preliminary data.</text>
</comment>
<keyword evidence="2" id="KW-1185">Reference proteome</keyword>
<evidence type="ECO:0000313" key="2">
    <source>
        <dbReference type="Proteomes" id="UP000271031"/>
    </source>
</evidence>
<gene>
    <name evidence="1" type="ORF">EDM56_04905</name>
</gene>
<dbReference type="PANTHER" id="PTHR43649">
    <property type="entry name" value="ARABINOSE-BINDING PROTEIN-RELATED"/>
    <property type="match status" value="1"/>
</dbReference>
<dbReference type="SUPFAM" id="SSF53850">
    <property type="entry name" value="Periplasmic binding protein-like II"/>
    <property type="match status" value="1"/>
</dbReference>
<dbReference type="InterPro" id="IPR050490">
    <property type="entry name" value="Bact_solute-bd_prot1"/>
</dbReference>
<dbReference type="Gene3D" id="3.40.190.10">
    <property type="entry name" value="Periplasmic binding protein-like II"/>
    <property type="match status" value="1"/>
</dbReference>
<dbReference type="InterPro" id="IPR006059">
    <property type="entry name" value="SBP"/>
</dbReference>
<dbReference type="PANTHER" id="PTHR43649:SF12">
    <property type="entry name" value="DIACETYLCHITOBIOSE BINDING PROTEIN DASA"/>
    <property type="match status" value="1"/>
</dbReference>
<dbReference type="PROSITE" id="PS51257">
    <property type="entry name" value="PROKAR_LIPOPROTEIN"/>
    <property type="match status" value="1"/>
</dbReference>
<organism evidence="1 2">
    <name type="scientific">Brevibacillus fluminis</name>
    <dbReference type="NCBI Taxonomy" id="511487"/>
    <lineage>
        <taxon>Bacteria</taxon>
        <taxon>Bacillati</taxon>
        <taxon>Bacillota</taxon>
        <taxon>Bacilli</taxon>
        <taxon>Bacillales</taxon>
        <taxon>Paenibacillaceae</taxon>
        <taxon>Brevibacillus</taxon>
    </lineage>
</organism>
<proteinExistence type="predicted"/>
<evidence type="ECO:0000313" key="1">
    <source>
        <dbReference type="EMBL" id="RNB91384.1"/>
    </source>
</evidence>
<sequence length="445" mass="49771">MGGLRKASSFLLTASLSLGLLVGCGQSTTETNGAANQNQNSASNGQVTIKMVESITSPQRTELLKELIGKFEAANPTIKVELISPPFNGADQKITQMLMAKEDLDVLEVREFNAKQFSMNGFIENLKPFTDKWSNYDALNDIAKRRANWVDNTPYYIPNGLYQRVLFYRTDWFKEAGLEVPKTWDELYEAGKKLTDPAKNRFGYSFRGGPTGWDYLMITLWAYNGAKVDPNNAFFLKDGSTIFSTPESLAATNFYKQMYKDVSPPDSVSWGFPEMVQGFVSGTTAMLIQDPEVIDAAKEKMQEGQWATAPLPVGPSGIAQQVVSGPGWGMTAYSKHKEEAWKLIAFLSDPEQSTYYTKKSSVIPVVKSAAEDAFYKEGYYKPFIDMNTQSDKFVDVSRPVDYKGWGAWQNAADKDIQSFLLGKLSAEDLMKKWDQYWAKEKAAAK</sequence>
<dbReference type="EMBL" id="RHHQ01000005">
    <property type="protein sequence ID" value="RNB91384.1"/>
    <property type="molecule type" value="Genomic_DNA"/>
</dbReference>
<reference evidence="1 2" key="1">
    <citation type="submission" date="2018-10" db="EMBL/GenBank/DDBJ databases">
        <title>Phylogenomics of Brevibacillus.</title>
        <authorList>
            <person name="Dunlap C."/>
        </authorList>
    </citation>
    <scope>NUCLEOTIDE SEQUENCE [LARGE SCALE GENOMIC DNA]</scope>
    <source>
        <strain evidence="1 2">JCM 15716</strain>
    </source>
</reference>
<dbReference type="RefSeq" id="WP_122916776.1">
    <property type="nucleotide sequence ID" value="NZ_RHHQ01000005.1"/>
</dbReference>
<dbReference type="OrthoDB" id="9808332at2"/>
<dbReference type="AlphaFoldDB" id="A0A3M8DTZ2"/>
<accession>A0A3M8DTZ2</accession>
<dbReference type="Pfam" id="PF01547">
    <property type="entry name" value="SBP_bac_1"/>
    <property type="match status" value="1"/>
</dbReference>
<dbReference type="CDD" id="cd13585">
    <property type="entry name" value="PBP2_TMBP_like"/>
    <property type="match status" value="1"/>
</dbReference>
<protein>
    <submittedName>
        <fullName evidence="1">Sugar ABC transporter substrate-binding protein</fullName>
    </submittedName>
</protein>
<name>A0A3M8DTZ2_9BACL</name>
<dbReference type="Proteomes" id="UP000271031">
    <property type="component" value="Unassembled WGS sequence"/>
</dbReference>